<protein>
    <submittedName>
        <fullName evidence="1">Uncharacterized protein</fullName>
    </submittedName>
</protein>
<name>A0ABU4LE81_9ACTN</name>
<dbReference type="EMBL" id="JARAVY010000017">
    <property type="protein sequence ID" value="MDX2914044.1"/>
    <property type="molecule type" value="Genomic_DNA"/>
</dbReference>
<sequence length="54" mass="5777">MLMNRIETAAVNSPARRALQRFYEVPALMKLAGGPLAPERGRSRLAAVPGSARG</sequence>
<evidence type="ECO:0000313" key="2">
    <source>
        <dbReference type="Proteomes" id="UP001271723"/>
    </source>
</evidence>
<keyword evidence="2" id="KW-1185">Reference proteome</keyword>
<accession>A0ABU4LE81</accession>
<reference evidence="1 2" key="1">
    <citation type="journal article" date="2023" name="Microb. Genom.">
        <title>Mesoterricola silvestris gen. nov., sp. nov., Mesoterricola sediminis sp. nov., Geothrix oryzae sp. nov., Geothrix edaphica sp. nov., Geothrix rubra sp. nov., and Geothrix limicola sp. nov., six novel members of Acidobacteriota isolated from soils.</title>
        <authorList>
            <person name="Weisberg A.J."/>
            <person name="Pearce E."/>
            <person name="Kramer C.G."/>
            <person name="Chang J.H."/>
            <person name="Clarke C.R."/>
        </authorList>
    </citation>
    <scope>NUCLEOTIDE SEQUENCE [LARGE SCALE GENOMIC DNA]</scope>
    <source>
        <strain evidence="1 2">NRRL_B-2795</strain>
    </source>
</reference>
<organism evidence="1 2">
    <name type="scientific">Streptomyces griseiscabiei</name>
    <dbReference type="NCBI Taxonomy" id="2993540"/>
    <lineage>
        <taxon>Bacteria</taxon>
        <taxon>Bacillati</taxon>
        <taxon>Actinomycetota</taxon>
        <taxon>Actinomycetes</taxon>
        <taxon>Kitasatosporales</taxon>
        <taxon>Streptomycetaceae</taxon>
        <taxon>Streptomyces</taxon>
    </lineage>
</organism>
<dbReference type="RefSeq" id="WP_237277300.1">
    <property type="nucleotide sequence ID" value="NZ_JAGJBZ010000005.1"/>
</dbReference>
<dbReference type="Proteomes" id="UP001271723">
    <property type="component" value="Unassembled WGS sequence"/>
</dbReference>
<proteinExistence type="predicted"/>
<gene>
    <name evidence="1" type="ORF">PV517_35915</name>
</gene>
<comment type="caution">
    <text evidence="1">The sequence shown here is derived from an EMBL/GenBank/DDBJ whole genome shotgun (WGS) entry which is preliminary data.</text>
</comment>
<evidence type="ECO:0000313" key="1">
    <source>
        <dbReference type="EMBL" id="MDX2914044.1"/>
    </source>
</evidence>